<protein>
    <submittedName>
        <fullName evidence="2">Nucleoside-diphosphate sugar epimerase</fullName>
    </submittedName>
</protein>
<dbReference type="PANTHER" id="PTHR48079:SF6">
    <property type="entry name" value="NAD(P)-BINDING DOMAIN-CONTAINING PROTEIN-RELATED"/>
    <property type="match status" value="1"/>
</dbReference>
<accession>A0A098LFE2</accession>
<dbReference type="EMBL" id="BBLT01000005">
    <property type="protein sequence ID" value="GAL85706.1"/>
    <property type="molecule type" value="Genomic_DNA"/>
</dbReference>
<keyword evidence="3" id="KW-1185">Reference proteome</keyword>
<evidence type="ECO:0000313" key="3">
    <source>
        <dbReference type="Proteomes" id="UP000030185"/>
    </source>
</evidence>
<dbReference type="OrthoDB" id="9774199at2"/>
<gene>
    <name evidence="2" type="ORF">MYP_2935</name>
</gene>
<dbReference type="PANTHER" id="PTHR48079">
    <property type="entry name" value="PROTEIN YEEZ"/>
    <property type="match status" value="1"/>
</dbReference>
<dbReference type="InterPro" id="IPR021295">
    <property type="entry name" value="DUF2867"/>
</dbReference>
<organism evidence="2 3">
    <name type="scientific">Sporocytophaga myxococcoides</name>
    <dbReference type="NCBI Taxonomy" id="153721"/>
    <lineage>
        <taxon>Bacteria</taxon>
        <taxon>Pseudomonadati</taxon>
        <taxon>Bacteroidota</taxon>
        <taxon>Cytophagia</taxon>
        <taxon>Cytophagales</taxon>
        <taxon>Cytophagaceae</taxon>
        <taxon>Sporocytophaga</taxon>
    </lineage>
</organism>
<dbReference type="GO" id="GO:0005737">
    <property type="term" value="C:cytoplasm"/>
    <property type="evidence" value="ECO:0007669"/>
    <property type="project" value="TreeGrafter"/>
</dbReference>
<dbReference type="Pfam" id="PF11066">
    <property type="entry name" value="DUF2867"/>
    <property type="match status" value="1"/>
</dbReference>
<feature type="domain" description="NAD(P)-binding" evidence="1">
    <location>
        <begin position="7"/>
        <end position="148"/>
    </location>
</feature>
<dbReference type="InterPro" id="IPR036291">
    <property type="entry name" value="NAD(P)-bd_dom_sf"/>
</dbReference>
<dbReference type="GO" id="GO:0004029">
    <property type="term" value="F:aldehyde dehydrogenase (NAD+) activity"/>
    <property type="evidence" value="ECO:0007669"/>
    <property type="project" value="TreeGrafter"/>
</dbReference>
<dbReference type="STRING" id="153721.MYP_2935"/>
<dbReference type="RefSeq" id="WP_045464516.1">
    <property type="nucleotide sequence ID" value="NZ_BBLT01000005.1"/>
</dbReference>
<dbReference type="Proteomes" id="UP000030185">
    <property type="component" value="Unassembled WGS sequence"/>
</dbReference>
<proteinExistence type="predicted"/>
<dbReference type="eggNOG" id="COG0702">
    <property type="taxonomic scope" value="Bacteria"/>
</dbReference>
<dbReference type="InterPro" id="IPR051783">
    <property type="entry name" value="NAD(P)-dependent_oxidoreduct"/>
</dbReference>
<dbReference type="AlphaFoldDB" id="A0A098LFE2"/>
<dbReference type="Gene3D" id="3.40.50.720">
    <property type="entry name" value="NAD(P)-binding Rossmann-like Domain"/>
    <property type="match status" value="1"/>
</dbReference>
<evidence type="ECO:0000259" key="1">
    <source>
        <dbReference type="Pfam" id="PF13460"/>
    </source>
</evidence>
<name>A0A098LFE2_9BACT</name>
<dbReference type="Pfam" id="PF13460">
    <property type="entry name" value="NAD_binding_10"/>
    <property type="match status" value="1"/>
</dbReference>
<dbReference type="SUPFAM" id="SSF51735">
    <property type="entry name" value="NAD(P)-binding Rossmann-fold domains"/>
    <property type="match status" value="1"/>
</dbReference>
<dbReference type="InterPro" id="IPR016040">
    <property type="entry name" value="NAD(P)-bd_dom"/>
</dbReference>
<sequence>MKILLTGANGYIGKRLLPVLLEQGHEVICCVRDRRRLDTYDKYKGKVSVFEVDFLKPVDIDKAPLDFDVAFYLIHSLAGSIGKFEDKERSSAQNFVSYLNASSARQIIFLTGIVNEKVLSPHLKSRKMVEGVLGKSSVPLTVLRAGIIVGSGSASFEIIRDLVEKLPVMITPKWVHSKIQPIGVGDVIKFLTGVMLNEHCLNKAFDISGPEVLTYKQLMLQYAEVRHLKRYMIDVPFMTPRLSSYWLYFITSTSYNLAVNLVESMKIDVVAKDNELEKILNIKPVTYKESVQKAFKKIEENMVVSSWKDSFISSAAQYSMMDLIQVPVFGCSRDKQETELKTDIEDAKDKLWSIGGGNGWYASDRLWKIRGFMDKLVGGVGLRRGRRDPNHLHNGDALDFWRVILSDKKAGRLLLFAEMKLPGEAWLEWRFVHHDNKNFLEQTATFRPKGLPGRLYWYLMLPFHHLIFNKMARSIAAGHLEK</sequence>
<comment type="caution">
    <text evidence="2">The sequence shown here is derived from an EMBL/GenBank/DDBJ whole genome shotgun (WGS) entry which is preliminary data.</text>
</comment>
<evidence type="ECO:0000313" key="2">
    <source>
        <dbReference type="EMBL" id="GAL85706.1"/>
    </source>
</evidence>
<reference evidence="2 3" key="1">
    <citation type="submission" date="2014-09" db="EMBL/GenBank/DDBJ databases">
        <title>Sporocytophaga myxococcoides PG-01 genome sequencing.</title>
        <authorList>
            <person name="Liu L."/>
            <person name="Gao P.J."/>
            <person name="Chen G.J."/>
            <person name="Wang L.S."/>
        </authorList>
    </citation>
    <scope>NUCLEOTIDE SEQUENCE [LARGE SCALE GENOMIC DNA]</scope>
    <source>
        <strain evidence="2 3">PG-01</strain>
    </source>
</reference>